<sequence length="232" mass="25693">MSQSQNNASNRYTMPYDTTTNFSTTPSPSHTHHSQSHVSIPSHTPTNHYHHPGFPQPPFHPHPQQPPHFQLNVHPPSNQQTHAYSQPKGRFPSPPPMDYLMPPPPRSTPAPCFGQQSARSAHSREDIPSMATSRPPLPSSLVAPAPRRPIPLSDLNQMAQYRGEEESHKRKPTLHPLVPGSNFNRESGSGYGSQSMHTGGAQALRPETMKPRKDMLFGDHPATSNSKRSGRN</sequence>
<dbReference type="Proteomes" id="UP001498398">
    <property type="component" value="Unassembled WGS sequence"/>
</dbReference>
<feature type="compositionally biased region" description="Polar residues" evidence="1">
    <location>
        <begin position="181"/>
        <end position="197"/>
    </location>
</feature>
<feature type="compositionally biased region" description="Pro residues" evidence="1">
    <location>
        <begin position="92"/>
        <end position="108"/>
    </location>
</feature>
<proteinExistence type="predicted"/>
<accession>A0ABR1JJ41</accession>
<comment type="caution">
    <text evidence="2">The sequence shown here is derived from an EMBL/GenBank/DDBJ whole genome shotgun (WGS) entry which is preliminary data.</text>
</comment>
<organism evidence="2 3">
    <name type="scientific">Marasmiellus scandens</name>
    <dbReference type="NCBI Taxonomy" id="2682957"/>
    <lineage>
        <taxon>Eukaryota</taxon>
        <taxon>Fungi</taxon>
        <taxon>Dikarya</taxon>
        <taxon>Basidiomycota</taxon>
        <taxon>Agaricomycotina</taxon>
        <taxon>Agaricomycetes</taxon>
        <taxon>Agaricomycetidae</taxon>
        <taxon>Agaricales</taxon>
        <taxon>Marasmiineae</taxon>
        <taxon>Omphalotaceae</taxon>
        <taxon>Marasmiellus</taxon>
    </lineage>
</organism>
<gene>
    <name evidence="2" type="ORF">VKT23_008033</name>
</gene>
<dbReference type="EMBL" id="JBANRG010000011">
    <property type="protein sequence ID" value="KAK7462434.1"/>
    <property type="molecule type" value="Genomic_DNA"/>
</dbReference>
<evidence type="ECO:0000313" key="2">
    <source>
        <dbReference type="EMBL" id="KAK7462434.1"/>
    </source>
</evidence>
<evidence type="ECO:0000313" key="3">
    <source>
        <dbReference type="Proteomes" id="UP001498398"/>
    </source>
</evidence>
<feature type="compositionally biased region" description="Low complexity" evidence="1">
    <location>
        <begin position="18"/>
        <end position="29"/>
    </location>
</feature>
<feature type="compositionally biased region" description="Polar residues" evidence="1">
    <location>
        <begin position="75"/>
        <end position="84"/>
    </location>
</feature>
<reference evidence="2 3" key="1">
    <citation type="submission" date="2024-01" db="EMBL/GenBank/DDBJ databases">
        <title>A draft genome for the cacao thread blight pathogen Marasmiellus scandens.</title>
        <authorList>
            <person name="Baruah I.K."/>
            <person name="Leung J."/>
            <person name="Bukari Y."/>
            <person name="Amoako-Attah I."/>
            <person name="Meinhardt L.W."/>
            <person name="Bailey B.A."/>
            <person name="Cohen S.P."/>
        </authorList>
    </citation>
    <scope>NUCLEOTIDE SEQUENCE [LARGE SCALE GENOMIC DNA]</scope>
    <source>
        <strain evidence="2 3">GH-19</strain>
    </source>
</reference>
<evidence type="ECO:0000256" key="1">
    <source>
        <dbReference type="SAM" id="MobiDB-lite"/>
    </source>
</evidence>
<feature type="compositionally biased region" description="Basic and acidic residues" evidence="1">
    <location>
        <begin position="207"/>
        <end position="217"/>
    </location>
</feature>
<name>A0ABR1JJ41_9AGAR</name>
<feature type="region of interest" description="Disordered" evidence="1">
    <location>
        <begin position="1"/>
        <end position="232"/>
    </location>
</feature>
<protein>
    <submittedName>
        <fullName evidence="2">Uncharacterized protein</fullName>
    </submittedName>
</protein>
<feature type="compositionally biased region" description="Polar residues" evidence="1">
    <location>
        <begin position="1"/>
        <end position="12"/>
    </location>
</feature>
<feature type="compositionally biased region" description="Pro residues" evidence="1">
    <location>
        <begin position="54"/>
        <end position="66"/>
    </location>
</feature>
<keyword evidence="3" id="KW-1185">Reference proteome</keyword>
<feature type="compositionally biased region" description="Polar residues" evidence="1">
    <location>
        <begin position="222"/>
        <end position="232"/>
    </location>
</feature>